<feature type="compositionally biased region" description="Polar residues" evidence="1">
    <location>
        <begin position="18"/>
        <end position="29"/>
    </location>
</feature>
<reference evidence="2 3" key="1">
    <citation type="journal article" date="2014" name="Agronomy (Basel)">
        <title>A Draft Genome Sequence for Ensete ventricosum, the Drought-Tolerant Tree Against Hunger.</title>
        <authorList>
            <person name="Harrison J."/>
            <person name="Moore K.A."/>
            <person name="Paszkiewicz K."/>
            <person name="Jones T."/>
            <person name="Grant M."/>
            <person name="Ambacheew D."/>
            <person name="Muzemil S."/>
            <person name="Studholme D.J."/>
        </authorList>
    </citation>
    <scope>NUCLEOTIDE SEQUENCE [LARGE SCALE GENOMIC DNA]</scope>
</reference>
<evidence type="ECO:0000313" key="3">
    <source>
        <dbReference type="Proteomes" id="UP000287651"/>
    </source>
</evidence>
<dbReference type="EMBL" id="AMZH03000421">
    <property type="protein sequence ID" value="RRT83849.1"/>
    <property type="molecule type" value="Genomic_DNA"/>
</dbReference>
<accession>A0A427B5T1</accession>
<evidence type="ECO:0000256" key="1">
    <source>
        <dbReference type="SAM" id="MobiDB-lite"/>
    </source>
</evidence>
<evidence type="ECO:0008006" key="4">
    <source>
        <dbReference type="Google" id="ProtNLM"/>
    </source>
</evidence>
<dbReference type="AlphaFoldDB" id="A0A427B5T1"/>
<gene>
    <name evidence="2" type="ORF">B296_00000766</name>
</gene>
<proteinExistence type="predicted"/>
<comment type="caution">
    <text evidence="2">The sequence shown here is derived from an EMBL/GenBank/DDBJ whole genome shotgun (WGS) entry which is preliminary data.</text>
</comment>
<organism evidence="2 3">
    <name type="scientific">Ensete ventricosum</name>
    <name type="common">Abyssinian banana</name>
    <name type="synonym">Musa ensete</name>
    <dbReference type="NCBI Taxonomy" id="4639"/>
    <lineage>
        <taxon>Eukaryota</taxon>
        <taxon>Viridiplantae</taxon>
        <taxon>Streptophyta</taxon>
        <taxon>Embryophyta</taxon>
        <taxon>Tracheophyta</taxon>
        <taxon>Spermatophyta</taxon>
        <taxon>Magnoliopsida</taxon>
        <taxon>Liliopsida</taxon>
        <taxon>Zingiberales</taxon>
        <taxon>Musaceae</taxon>
        <taxon>Ensete</taxon>
    </lineage>
</organism>
<evidence type="ECO:0000313" key="2">
    <source>
        <dbReference type="EMBL" id="RRT83849.1"/>
    </source>
</evidence>
<protein>
    <recommendedName>
        <fullName evidence="4">Retrotransposon gag domain-containing protein</fullName>
    </recommendedName>
</protein>
<sequence length="94" mass="11335">MENRLQEIFNEFKRSLLENPNKSQHNKSSSLKRNRSEKYDQGQNTGYPRVEFPRWEDEDPIDWISHTEKFFYFHRIPKQSMVEIASTQLKGDVT</sequence>
<feature type="region of interest" description="Disordered" evidence="1">
    <location>
        <begin position="16"/>
        <end position="51"/>
    </location>
</feature>
<dbReference type="Proteomes" id="UP000287651">
    <property type="component" value="Unassembled WGS sequence"/>
</dbReference>
<name>A0A427B5T1_ENSVE</name>